<organism evidence="2">
    <name type="scientific">bioreactor metagenome</name>
    <dbReference type="NCBI Taxonomy" id="1076179"/>
    <lineage>
        <taxon>unclassified sequences</taxon>
        <taxon>metagenomes</taxon>
        <taxon>ecological metagenomes</taxon>
    </lineage>
</organism>
<reference evidence="2" key="1">
    <citation type="submission" date="2019-08" db="EMBL/GenBank/DDBJ databases">
        <authorList>
            <person name="Kucharzyk K."/>
            <person name="Murdoch R.W."/>
            <person name="Higgins S."/>
            <person name="Loffler F."/>
        </authorList>
    </citation>
    <scope>NUCLEOTIDE SEQUENCE</scope>
</reference>
<comment type="caution">
    <text evidence="2">The sequence shown here is derived from an EMBL/GenBank/DDBJ whole genome shotgun (WGS) entry which is preliminary data.</text>
</comment>
<evidence type="ECO:0000313" key="2">
    <source>
        <dbReference type="EMBL" id="MPM06178.1"/>
    </source>
</evidence>
<dbReference type="EMBL" id="VSSQ01001205">
    <property type="protein sequence ID" value="MPM06178.1"/>
    <property type="molecule type" value="Genomic_DNA"/>
</dbReference>
<accession>A0A644WRU0</accession>
<feature type="region of interest" description="Disordered" evidence="1">
    <location>
        <begin position="200"/>
        <end position="225"/>
    </location>
</feature>
<feature type="region of interest" description="Disordered" evidence="1">
    <location>
        <begin position="148"/>
        <end position="173"/>
    </location>
</feature>
<gene>
    <name evidence="2" type="ORF">SDC9_52474</name>
</gene>
<protein>
    <submittedName>
        <fullName evidence="2">Uncharacterized protein</fullName>
    </submittedName>
</protein>
<dbReference type="AlphaFoldDB" id="A0A644WRU0"/>
<sequence length="225" mass="24174">MEERGVPHPGNAAARGVAVYRIGPVGDQMMDGPLPLFPGARTGKGAGFRSFRLFRHDPDARFEGYNPHGHLFLQKLPKGQHGPVPHKALLHDIVLEGVVDGEQTHPQVMSHIAPHGFKRGFSRPAALGIIHRLEKAVFPLDSHFSQTAQIGNRTSRSKLKGQEGGIGGNHQFGVQTPLQPQPLHPVGLILIIERTVKRVKGGLGDSPGNAQPGGPSPLHKEAEGQ</sequence>
<evidence type="ECO:0000256" key="1">
    <source>
        <dbReference type="SAM" id="MobiDB-lite"/>
    </source>
</evidence>
<name>A0A644WRU0_9ZZZZ</name>
<proteinExistence type="predicted"/>